<dbReference type="EMBL" id="FM178379">
    <property type="protein sequence ID" value="CAQ77715.1"/>
    <property type="molecule type" value="Genomic_DNA"/>
</dbReference>
<dbReference type="KEGG" id="vsa:VSAL_I0030"/>
<evidence type="ECO:0000313" key="2">
    <source>
        <dbReference type="Proteomes" id="UP000001730"/>
    </source>
</evidence>
<organism evidence="1 2">
    <name type="scientific">Aliivibrio salmonicida (strain LFI1238)</name>
    <name type="common">Vibrio salmonicida (strain LFI1238)</name>
    <dbReference type="NCBI Taxonomy" id="316275"/>
    <lineage>
        <taxon>Bacteria</taxon>
        <taxon>Pseudomonadati</taxon>
        <taxon>Pseudomonadota</taxon>
        <taxon>Gammaproteobacteria</taxon>
        <taxon>Vibrionales</taxon>
        <taxon>Vibrionaceae</taxon>
        <taxon>Aliivibrio</taxon>
    </lineage>
</organism>
<evidence type="ECO:0000313" key="1">
    <source>
        <dbReference type="EMBL" id="CAQ77715.1"/>
    </source>
</evidence>
<dbReference type="AlphaFoldDB" id="B6ENY3"/>
<reference evidence="1 2" key="1">
    <citation type="journal article" date="2008" name="BMC Genomics">
        <title>The genome sequence of the fish pathogen Aliivibrio salmonicida strain LFI1238 shows extensive evidence of gene decay.</title>
        <authorList>
            <person name="Hjerde E."/>
            <person name="Lorentzen M.S."/>
            <person name="Holden M.T."/>
            <person name="Seeger K."/>
            <person name="Paulsen S."/>
            <person name="Bason N."/>
            <person name="Churcher C."/>
            <person name="Harris D."/>
            <person name="Norbertczak H."/>
            <person name="Quail M.A."/>
            <person name="Sanders S."/>
            <person name="Thurston S."/>
            <person name="Parkhill J."/>
            <person name="Willassen N.P."/>
            <person name="Thomson N.R."/>
        </authorList>
    </citation>
    <scope>NUCLEOTIDE SEQUENCE [LARGE SCALE GENOMIC DNA]</scope>
    <source>
        <strain evidence="1 2">LFI1238</strain>
    </source>
</reference>
<keyword evidence="2" id="KW-1185">Reference proteome</keyword>
<dbReference type="Proteomes" id="UP000001730">
    <property type="component" value="Chromosome 1"/>
</dbReference>
<gene>
    <name evidence="1" type="ordered locus">VSAL_I0030</name>
</gene>
<sequence>MRLTMGTTINSKNLSEQIFNFLRENKKASIRELIELTGESRQRVQSTISGLRVKSENSDYKILSRNENIGEVTYEYTPQEKNQFQRCEQLLKSIFC</sequence>
<accession>B6ENY3</accession>
<protein>
    <submittedName>
        <fullName evidence="1">Uncharacterized protein</fullName>
    </submittedName>
</protein>
<dbReference type="HOGENOM" id="CLU_2353661_0_0_6"/>
<name>B6ENY3_ALISL</name>
<proteinExistence type="predicted"/>